<gene>
    <name evidence="2" type="ORF">GA0061099_10377</name>
</gene>
<dbReference type="SUPFAM" id="SSF56731">
    <property type="entry name" value="DNA primase core"/>
    <property type="match status" value="1"/>
</dbReference>
<accession>A0A1C3XL11</accession>
<dbReference type="AlphaFoldDB" id="A0A1C3XL11"/>
<dbReference type="Proteomes" id="UP000183174">
    <property type="component" value="Unassembled WGS sequence"/>
</dbReference>
<feature type="region of interest" description="Disordered" evidence="1">
    <location>
        <begin position="1"/>
        <end position="34"/>
    </location>
</feature>
<evidence type="ECO:0000313" key="3">
    <source>
        <dbReference type="Proteomes" id="UP000183174"/>
    </source>
</evidence>
<evidence type="ECO:0008006" key="4">
    <source>
        <dbReference type="Google" id="ProtNLM"/>
    </source>
</evidence>
<name>A0A1C3XL11_9BRAD</name>
<evidence type="ECO:0000256" key="1">
    <source>
        <dbReference type="SAM" id="MobiDB-lite"/>
    </source>
</evidence>
<dbReference type="Gene3D" id="3.40.1360.10">
    <property type="match status" value="1"/>
</dbReference>
<dbReference type="EMBL" id="FMAE01000037">
    <property type="protein sequence ID" value="SCB52664.1"/>
    <property type="molecule type" value="Genomic_DNA"/>
</dbReference>
<protein>
    <recommendedName>
        <fullName evidence="4">Toprim domain-containing protein</fullName>
    </recommendedName>
</protein>
<evidence type="ECO:0000313" key="2">
    <source>
        <dbReference type="EMBL" id="SCB52664.1"/>
    </source>
</evidence>
<organism evidence="2 3">
    <name type="scientific">Bradyrhizobium yuanmingense</name>
    <dbReference type="NCBI Taxonomy" id="108015"/>
    <lineage>
        <taxon>Bacteria</taxon>
        <taxon>Pseudomonadati</taxon>
        <taxon>Pseudomonadota</taxon>
        <taxon>Alphaproteobacteria</taxon>
        <taxon>Hyphomicrobiales</taxon>
        <taxon>Nitrobacteraceae</taxon>
        <taxon>Bradyrhizobium</taxon>
    </lineage>
</organism>
<sequence>MSVARLSRGRGGQPWSSRTGWPPSLPTPFGRTRTQARGHKRIIWCGDQDSAGLKLRAAMAQLFGIARFYFVNWPEGSKDANDHLRSDGAQAVRELVLYGPLP</sequence>
<reference evidence="2 3" key="1">
    <citation type="submission" date="2016-08" db="EMBL/GenBank/DDBJ databases">
        <authorList>
            <person name="Seilhamer J.J."/>
        </authorList>
    </citation>
    <scope>NUCLEOTIDE SEQUENCE [LARGE SCALE GENOMIC DNA]</scope>
    <source>
        <strain evidence="2 3">CCBAU 10071</strain>
    </source>
</reference>
<proteinExistence type="predicted"/>